<proteinExistence type="predicted"/>
<accession>A0A382YQ52</accession>
<organism evidence="7">
    <name type="scientific">marine metagenome</name>
    <dbReference type="NCBI Taxonomy" id="408172"/>
    <lineage>
        <taxon>unclassified sequences</taxon>
        <taxon>metagenomes</taxon>
        <taxon>ecological metagenomes</taxon>
    </lineage>
</organism>
<dbReference type="EMBL" id="UINC01177457">
    <property type="protein sequence ID" value="SVD85109.1"/>
    <property type="molecule type" value="Genomic_DNA"/>
</dbReference>
<gene>
    <name evidence="7" type="ORF">METZ01_LOCUS437963</name>
</gene>
<evidence type="ECO:0000256" key="2">
    <source>
        <dbReference type="ARBA" id="ARBA00022723"/>
    </source>
</evidence>
<dbReference type="AlphaFoldDB" id="A0A382YQ52"/>
<dbReference type="InterPro" id="IPR004017">
    <property type="entry name" value="Cys_rich_dom"/>
</dbReference>
<keyword evidence="3" id="KW-0677">Repeat</keyword>
<keyword evidence="5" id="KW-0411">Iron-sulfur</keyword>
<evidence type="ECO:0000256" key="4">
    <source>
        <dbReference type="ARBA" id="ARBA00023004"/>
    </source>
</evidence>
<reference evidence="7" key="1">
    <citation type="submission" date="2018-05" db="EMBL/GenBank/DDBJ databases">
        <authorList>
            <person name="Lanie J.A."/>
            <person name="Ng W.-L."/>
            <person name="Kazmierczak K.M."/>
            <person name="Andrzejewski T.M."/>
            <person name="Davidsen T.M."/>
            <person name="Wayne K.J."/>
            <person name="Tettelin H."/>
            <person name="Glass J.I."/>
            <person name="Rusch D."/>
            <person name="Podicherti R."/>
            <person name="Tsui H.-C.T."/>
            <person name="Winkler M.E."/>
        </authorList>
    </citation>
    <scope>NUCLEOTIDE SEQUENCE</scope>
</reference>
<dbReference type="PANTHER" id="PTHR32479:SF17">
    <property type="entry name" value="GLYCOLATE OXIDASE IRON-SULFUR SUBUNIT"/>
    <property type="match status" value="1"/>
</dbReference>
<keyword evidence="1" id="KW-0004">4Fe-4S</keyword>
<dbReference type="GO" id="GO:0046872">
    <property type="term" value="F:metal ion binding"/>
    <property type="evidence" value="ECO:0007669"/>
    <property type="project" value="UniProtKB-KW"/>
</dbReference>
<feature type="domain" description="Cysteine-rich" evidence="6">
    <location>
        <begin position="87"/>
        <end position="170"/>
    </location>
</feature>
<dbReference type="GO" id="GO:0051539">
    <property type="term" value="F:4 iron, 4 sulfur cluster binding"/>
    <property type="evidence" value="ECO:0007669"/>
    <property type="project" value="UniProtKB-KW"/>
</dbReference>
<name>A0A382YQ52_9ZZZZ</name>
<protein>
    <recommendedName>
        <fullName evidence="6">Cysteine-rich domain-containing protein</fullName>
    </recommendedName>
</protein>
<keyword evidence="2" id="KW-0479">Metal-binding</keyword>
<evidence type="ECO:0000256" key="1">
    <source>
        <dbReference type="ARBA" id="ARBA00022485"/>
    </source>
</evidence>
<sequence>KNEDAHKDFINNINIWYEEYLNGNLDAILSNTSGCGTTLKDYEFIFRNDKELKKKAKKISELTKDISEYLLENLNLKIQKKEKKYRIAYHSACSMQHGQKVHTQPIELLSKTKNDIMEIPEGHICCGSAGTYNILQSDIAKKLLEDKVKNIESLNPQIISTGNIGCITQISSGTNIPILHTVELLDWYTGGPKPKVLY</sequence>
<dbReference type="GO" id="GO:0016491">
    <property type="term" value="F:oxidoreductase activity"/>
    <property type="evidence" value="ECO:0007669"/>
    <property type="project" value="UniProtKB-ARBA"/>
</dbReference>
<evidence type="ECO:0000313" key="7">
    <source>
        <dbReference type="EMBL" id="SVD85109.1"/>
    </source>
</evidence>
<evidence type="ECO:0000256" key="3">
    <source>
        <dbReference type="ARBA" id="ARBA00022737"/>
    </source>
</evidence>
<evidence type="ECO:0000256" key="5">
    <source>
        <dbReference type="ARBA" id="ARBA00023014"/>
    </source>
</evidence>
<feature type="non-terminal residue" evidence="7">
    <location>
        <position position="1"/>
    </location>
</feature>
<evidence type="ECO:0000259" key="6">
    <source>
        <dbReference type="Pfam" id="PF02754"/>
    </source>
</evidence>
<dbReference type="PANTHER" id="PTHR32479">
    <property type="entry name" value="GLYCOLATE OXIDASE IRON-SULFUR SUBUNIT"/>
    <property type="match status" value="1"/>
</dbReference>
<keyword evidence="4" id="KW-0408">Iron</keyword>
<dbReference type="Pfam" id="PF02754">
    <property type="entry name" value="CCG"/>
    <property type="match status" value="1"/>
</dbReference>